<reference evidence="1" key="1">
    <citation type="submission" date="2022-06" db="EMBL/GenBank/DDBJ databases">
        <title>Complete genome sequences of two strains of the flax pathogen Septoria linicola.</title>
        <authorList>
            <person name="Lapalu N."/>
            <person name="Simon A."/>
            <person name="Demenou B."/>
            <person name="Paumier D."/>
            <person name="Guillot M.-P."/>
            <person name="Gout L."/>
            <person name="Valade R."/>
        </authorList>
    </citation>
    <scope>NUCLEOTIDE SEQUENCE</scope>
    <source>
        <strain evidence="1">SE15195</strain>
    </source>
</reference>
<protein>
    <submittedName>
        <fullName evidence="1">Uncharacterized protein</fullName>
    </submittedName>
</protein>
<sequence>MRQTKLYNLQGQPQHWLPYYPRRKLYQVLDYEGEFLAQHGPGQAE</sequence>
<dbReference type="AlphaFoldDB" id="A0A9Q9AYU0"/>
<evidence type="ECO:0000313" key="2">
    <source>
        <dbReference type="Proteomes" id="UP001056384"/>
    </source>
</evidence>
<gene>
    <name evidence="1" type="ORF">Slin15195_G076910</name>
</gene>
<evidence type="ECO:0000313" key="1">
    <source>
        <dbReference type="EMBL" id="USW54372.1"/>
    </source>
</evidence>
<accession>A0A9Q9AYU0</accession>
<name>A0A9Q9AYU0_9PEZI</name>
<proteinExistence type="predicted"/>
<dbReference type="Proteomes" id="UP001056384">
    <property type="component" value="Chromosome 6"/>
</dbReference>
<dbReference type="EMBL" id="CP099423">
    <property type="protein sequence ID" value="USW54372.1"/>
    <property type="molecule type" value="Genomic_DNA"/>
</dbReference>
<organism evidence="1 2">
    <name type="scientific">Septoria linicola</name>
    <dbReference type="NCBI Taxonomy" id="215465"/>
    <lineage>
        <taxon>Eukaryota</taxon>
        <taxon>Fungi</taxon>
        <taxon>Dikarya</taxon>
        <taxon>Ascomycota</taxon>
        <taxon>Pezizomycotina</taxon>
        <taxon>Dothideomycetes</taxon>
        <taxon>Dothideomycetidae</taxon>
        <taxon>Mycosphaerellales</taxon>
        <taxon>Mycosphaerellaceae</taxon>
        <taxon>Septoria</taxon>
    </lineage>
</organism>
<keyword evidence="2" id="KW-1185">Reference proteome</keyword>